<feature type="chain" id="PRO_5009533434" description="Cohesin domain-containing protein" evidence="3">
    <location>
        <begin position="30"/>
        <end position="330"/>
    </location>
</feature>
<keyword evidence="3" id="KW-0732">Signal</keyword>
<dbReference type="InterPro" id="IPR008965">
    <property type="entry name" value="CBM2/CBM3_carb-bd_dom_sf"/>
</dbReference>
<accession>A0A1F7WGV1</accession>
<dbReference type="STRING" id="1802471.A2115_00675"/>
<evidence type="ECO:0000256" key="2">
    <source>
        <dbReference type="SAM" id="Phobius"/>
    </source>
</evidence>
<organism evidence="4 5">
    <name type="scientific">Candidatus Woesebacteria bacterium GWA1_41_8</name>
    <dbReference type="NCBI Taxonomy" id="1802471"/>
    <lineage>
        <taxon>Bacteria</taxon>
        <taxon>Candidatus Woeseibacteriota</taxon>
    </lineage>
</organism>
<dbReference type="CDD" id="cd08547">
    <property type="entry name" value="Type_II_cohesin"/>
    <property type="match status" value="1"/>
</dbReference>
<keyword evidence="2" id="KW-0812">Transmembrane</keyword>
<name>A0A1F7WGV1_9BACT</name>
<feature type="region of interest" description="Disordered" evidence="1">
    <location>
        <begin position="306"/>
        <end position="330"/>
    </location>
</feature>
<evidence type="ECO:0000256" key="3">
    <source>
        <dbReference type="SAM" id="SignalP"/>
    </source>
</evidence>
<evidence type="ECO:0000313" key="4">
    <source>
        <dbReference type="EMBL" id="OGM02064.1"/>
    </source>
</evidence>
<keyword evidence="2" id="KW-1133">Transmembrane helix</keyword>
<dbReference type="AlphaFoldDB" id="A0A1F7WGV1"/>
<dbReference type="Gene3D" id="2.60.40.680">
    <property type="match status" value="1"/>
</dbReference>
<feature type="transmembrane region" description="Helical" evidence="2">
    <location>
        <begin position="261"/>
        <end position="283"/>
    </location>
</feature>
<dbReference type="Proteomes" id="UP000176198">
    <property type="component" value="Unassembled WGS sequence"/>
</dbReference>
<reference evidence="4 5" key="1">
    <citation type="journal article" date="2016" name="Nat. Commun.">
        <title>Thousands of microbial genomes shed light on interconnected biogeochemical processes in an aquifer system.</title>
        <authorList>
            <person name="Anantharaman K."/>
            <person name="Brown C.T."/>
            <person name="Hug L.A."/>
            <person name="Sharon I."/>
            <person name="Castelle C.J."/>
            <person name="Probst A.J."/>
            <person name="Thomas B.C."/>
            <person name="Singh A."/>
            <person name="Wilkins M.J."/>
            <person name="Karaoz U."/>
            <person name="Brodie E.L."/>
            <person name="Williams K.H."/>
            <person name="Hubbard S.S."/>
            <person name="Banfield J.F."/>
        </authorList>
    </citation>
    <scope>NUCLEOTIDE SEQUENCE [LARGE SCALE GENOMIC DNA]</scope>
</reference>
<protein>
    <recommendedName>
        <fullName evidence="6">Cohesin domain-containing protein</fullName>
    </recommendedName>
</protein>
<proteinExistence type="predicted"/>
<dbReference type="EMBL" id="MGFJ01000031">
    <property type="protein sequence ID" value="OGM02064.1"/>
    <property type="molecule type" value="Genomic_DNA"/>
</dbReference>
<dbReference type="GO" id="GO:0030246">
    <property type="term" value="F:carbohydrate binding"/>
    <property type="evidence" value="ECO:0007669"/>
    <property type="project" value="InterPro"/>
</dbReference>
<evidence type="ECO:0000256" key="1">
    <source>
        <dbReference type="SAM" id="MobiDB-lite"/>
    </source>
</evidence>
<gene>
    <name evidence="4" type="ORF">A2115_00675</name>
</gene>
<keyword evidence="2" id="KW-0472">Membrane</keyword>
<sequence>MAIYKKYKKLNKFVSVCAVFLLYFLIAFTKDTHASGAAFSFNPEGVDVSAGQTVTVDVIIDTAGIGVVGADAVIIYDPRLVAITKVDPGKIFADYPLAAFDNSAGKAQLSGIVSSVNDLYSGKGTFGSLTIQGISEGNTELDFSFVPGSTTDSNVAVTSGNGDILSSVSNLQVLVTQGSLQDVKPTIPHSSSETKESSSTSLIEAVLTKLGIKLNEPKETVDLNPYAPIPSQNPNTSTAVSSEVVNSGNYIDFGRFSVNPLTIFTLGALAILILVLVLIRWVLNKRRKTKEDGAATLQETQLKSNAANQNTLESGNMVTYTQKENQKKYS</sequence>
<evidence type="ECO:0000313" key="5">
    <source>
        <dbReference type="Proteomes" id="UP000176198"/>
    </source>
</evidence>
<comment type="caution">
    <text evidence="4">The sequence shown here is derived from an EMBL/GenBank/DDBJ whole genome shotgun (WGS) entry which is preliminary data.</text>
</comment>
<feature type="compositionally biased region" description="Polar residues" evidence="1">
    <location>
        <begin position="306"/>
        <end position="323"/>
    </location>
</feature>
<evidence type="ECO:0008006" key="6">
    <source>
        <dbReference type="Google" id="ProtNLM"/>
    </source>
</evidence>
<dbReference type="SUPFAM" id="SSF49384">
    <property type="entry name" value="Carbohydrate-binding domain"/>
    <property type="match status" value="1"/>
</dbReference>
<feature type="signal peptide" evidence="3">
    <location>
        <begin position="1"/>
        <end position="29"/>
    </location>
</feature>